<keyword evidence="1" id="KW-0472">Membrane</keyword>
<keyword evidence="1" id="KW-0812">Transmembrane</keyword>
<proteinExistence type="predicted"/>
<dbReference type="Proteomes" id="UP000320876">
    <property type="component" value="Unassembled WGS sequence"/>
</dbReference>
<evidence type="ECO:0000313" key="2">
    <source>
        <dbReference type="EMBL" id="TQJ01859.1"/>
    </source>
</evidence>
<dbReference type="EMBL" id="VFML01000001">
    <property type="protein sequence ID" value="TQJ01859.1"/>
    <property type="molecule type" value="Genomic_DNA"/>
</dbReference>
<organism evidence="2 3">
    <name type="scientific">Amycolatopsis cihanbeyliensis</name>
    <dbReference type="NCBI Taxonomy" id="1128664"/>
    <lineage>
        <taxon>Bacteria</taxon>
        <taxon>Bacillati</taxon>
        <taxon>Actinomycetota</taxon>
        <taxon>Actinomycetes</taxon>
        <taxon>Pseudonocardiales</taxon>
        <taxon>Pseudonocardiaceae</taxon>
        <taxon>Amycolatopsis</taxon>
    </lineage>
</organism>
<protein>
    <submittedName>
        <fullName evidence="2">Uncharacterized protein</fullName>
    </submittedName>
</protein>
<comment type="caution">
    <text evidence="2">The sequence shown here is derived from an EMBL/GenBank/DDBJ whole genome shotgun (WGS) entry which is preliminary data.</text>
</comment>
<gene>
    <name evidence="2" type="ORF">FB471_1575</name>
</gene>
<feature type="transmembrane region" description="Helical" evidence="1">
    <location>
        <begin position="12"/>
        <end position="29"/>
    </location>
</feature>
<sequence>MVFLFEGDLGGLGYWQIWVILIVFAYLASGPLNYQTTSAGADWIKWDYNKRWYQRRARSNHLKMYELTRIEGYFAGGMLHIRFEDYEGRGADRQVGDLQRDRRIWDLFCNGLLHSVANGAEINRTAVELLKLDETPALRLREQRPQPEDG</sequence>
<name>A0A542DFL9_AMYCI</name>
<keyword evidence="1" id="KW-1133">Transmembrane helix</keyword>
<evidence type="ECO:0000313" key="3">
    <source>
        <dbReference type="Proteomes" id="UP000320876"/>
    </source>
</evidence>
<accession>A0A542DFL9</accession>
<dbReference type="AlphaFoldDB" id="A0A542DFL9"/>
<keyword evidence="3" id="KW-1185">Reference proteome</keyword>
<reference evidence="2 3" key="1">
    <citation type="submission" date="2019-06" db="EMBL/GenBank/DDBJ databases">
        <title>Sequencing the genomes of 1000 actinobacteria strains.</title>
        <authorList>
            <person name="Klenk H.-P."/>
        </authorList>
    </citation>
    <scope>NUCLEOTIDE SEQUENCE [LARGE SCALE GENOMIC DNA]</scope>
    <source>
        <strain evidence="2 3">DSM 45679</strain>
    </source>
</reference>
<evidence type="ECO:0000256" key="1">
    <source>
        <dbReference type="SAM" id="Phobius"/>
    </source>
</evidence>